<feature type="transmembrane region" description="Helical" evidence="19">
    <location>
        <begin position="88"/>
        <end position="108"/>
    </location>
</feature>
<feature type="transmembrane region" description="Helical" evidence="19">
    <location>
        <begin position="177"/>
        <end position="197"/>
    </location>
</feature>
<feature type="transmembrane region" description="Helical" evidence="19">
    <location>
        <begin position="372"/>
        <end position="396"/>
    </location>
</feature>
<keyword evidence="14" id="KW-0753">Steroid metabolism</keyword>
<dbReference type="GO" id="GO:0005789">
    <property type="term" value="C:endoplasmic reticulum membrane"/>
    <property type="evidence" value="ECO:0007669"/>
    <property type="project" value="TreeGrafter"/>
</dbReference>
<dbReference type="InterPro" id="IPR001171">
    <property type="entry name" value="ERG24_DHCR-like"/>
</dbReference>
<evidence type="ECO:0000256" key="5">
    <source>
        <dbReference type="ARBA" id="ARBA00022692"/>
    </source>
</evidence>
<evidence type="ECO:0000256" key="6">
    <source>
        <dbReference type="ARBA" id="ARBA00022857"/>
    </source>
</evidence>
<keyword evidence="5 19" id="KW-0812">Transmembrane</keyword>
<feature type="transmembrane region" description="Helical" evidence="19">
    <location>
        <begin position="147"/>
        <end position="165"/>
    </location>
</feature>
<reference evidence="20" key="1">
    <citation type="submission" date="2023-08" db="EMBL/GenBank/DDBJ databases">
        <title>A de novo genome assembly of Solanum verrucosum Schlechtendal, a Mexican diploid species geographically isolated from the other diploid A-genome species in potato relatives.</title>
        <authorList>
            <person name="Hosaka K."/>
        </authorList>
    </citation>
    <scope>NUCLEOTIDE SEQUENCE</scope>
    <source>
        <tissue evidence="20">Young leaves</tissue>
    </source>
</reference>
<sequence>MDLNYLFISLTPSWTSVAMLIGYFLYLATVGSILPGKLVPGATLSDGTRLHYRCNGLLSLLLLVLLLGVGSQMNLVSPTAIADRGLELLSTTFIFSVLVTLMLYLVGLNSRAKSSSLKPHVSGNLIHDWWFGIQLNPEFMGIDLKFFFVRAGMMGWLLINLSVLAKCVIETKLSQSMILYQLFCGLYILDYFFYEEFMTSTWDIIAERLGFMLVFGDLVFIPFTFSIQAYEYFHVSPGPFGVTQMVWLETSIMEVSSSKPLVCDNRILAFWVELVARGVSSAVDLFCVGWWLLSNNVELTTAAIIANCLVFLIGYSVFRGANKQKHVFKKDPKAPIWGSPPKVIGGKLLASGYWGIARHCNYLGDLLLASSFSLPCGISSVVPYFYPIYLLILLIWRERRDEARCAEKYKDVWAEYRKLVPYRILPYVY</sequence>
<protein>
    <recommendedName>
        <fullName evidence="18">Delta(14)-sterol reductase</fullName>
        <ecNumber evidence="3">1.3.1.70</ecNumber>
    </recommendedName>
    <alternativeName>
        <fullName evidence="15">C-14 sterol reductase</fullName>
    </alternativeName>
    <alternativeName>
        <fullName evidence="16">Sterol C14-reductase</fullName>
    </alternativeName>
</protein>
<keyword evidence="6" id="KW-0521">NADP</keyword>
<evidence type="ECO:0000256" key="19">
    <source>
        <dbReference type="SAM" id="Phobius"/>
    </source>
</evidence>
<comment type="subcellular location">
    <subcellularLocation>
        <location evidence="1">Membrane</location>
        <topology evidence="1">Multi-pass membrane protein</topology>
    </subcellularLocation>
</comment>
<dbReference type="Proteomes" id="UP001234989">
    <property type="component" value="Chromosome 9"/>
</dbReference>
<dbReference type="EC" id="1.3.1.70" evidence="3"/>
<proteinExistence type="inferred from homology"/>
<evidence type="ECO:0000256" key="10">
    <source>
        <dbReference type="ARBA" id="ARBA00023011"/>
    </source>
</evidence>
<name>A0AAF0ZME7_SOLVR</name>
<comment type="pathway">
    <text evidence="17">Steroid biosynthesis.</text>
</comment>
<dbReference type="PANTHER" id="PTHR21257">
    <property type="entry name" value="DELTA(14)-STEROL REDUCTASE"/>
    <property type="match status" value="1"/>
</dbReference>
<dbReference type="PANTHER" id="PTHR21257:SF52">
    <property type="entry name" value="DELTA(14)-STEROL REDUCTASE TM7SF2"/>
    <property type="match status" value="1"/>
</dbReference>
<keyword evidence="21" id="KW-1185">Reference proteome</keyword>
<keyword evidence="13" id="KW-1207">Sterol metabolism</keyword>
<keyword evidence="10" id="KW-0756">Sterol biosynthesis</keyword>
<dbReference type="Gene3D" id="1.20.120.1630">
    <property type="match status" value="1"/>
</dbReference>
<dbReference type="PROSITE" id="PS01018">
    <property type="entry name" value="STEROL_REDUCT_2"/>
    <property type="match status" value="1"/>
</dbReference>
<feature type="transmembrane region" description="Helical" evidence="19">
    <location>
        <begin position="55"/>
        <end position="76"/>
    </location>
</feature>
<keyword evidence="9" id="KW-0560">Oxidoreductase</keyword>
<dbReference type="Pfam" id="PF01222">
    <property type="entry name" value="ERG4_ERG24"/>
    <property type="match status" value="2"/>
</dbReference>
<evidence type="ECO:0000256" key="18">
    <source>
        <dbReference type="ARBA" id="ARBA00069705"/>
    </source>
</evidence>
<feature type="transmembrane region" description="Helical" evidence="19">
    <location>
        <begin position="12"/>
        <end position="34"/>
    </location>
</feature>
<evidence type="ECO:0000256" key="4">
    <source>
        <dbReference type="ARBA" id="ARBA00022516"/>
    </source>
</evidence>
<evidence type="ECO:0000256" key="9">
    <source>
        <dbReference type="ARBA" id="ARBA00023002"/>
    </source>
</evidence>
<evidence type="ECO:0000256" key="8">
    <source>
        <dbReference type="ARBA" id="ARBA00022989"/>
    </source>
</evidence>
<evidence type="ECO:0000256" key="7">
    <source>
        <dbReference type="ARBA" id="ARBA00022955"/>
    </source>
</evidence>
<evidence type="ECO:0000256" key="3">
    <source>
        <dbReference type="ARBA" id="ARBA00012413"/>
    </source>
</evidence>
<evidence type="ECO:0000256" key="11">
    <source>
        <dbReference type="ARBA" id="ARBA00023098"/>
    </source>
</evidence>
<accession>A0AAF0ZME7</accession>
<dbReference type="EMBL" id="CP133620">
    <property type="protein sequence ID" value="WMV44566.1"/>
    <property type="molecule type" value="Genomic_DNA"/>
</dbReference>
<keyword evidence="12 19" id="KW-0472">Membrane</keyword>
<evidence type="ECO:0000256" key="16">
    <source>
        <dbReference type="ARBA" id="ARBA00031227"/>
    </source>
</evidence>
<dbReference type="InterPro" id="IPR018083">
    <property type="entry name" value="Sterol_reductase_CS"/>
</dbReference>
<dbReference type="GO" id="GO:0016126">
    <property type="term" value="P:sterol biosynthetic process"/>
    <property type="evidence" value="ECO:0007669"/>
    <property type="project" value="UniProtKB-KW"/>
</dbReference>
<feature type="transmembrane region" description="Helical" evidence="19">
    <location>
        <begin position="209"/>
        <end position="230"/>
    </location>
</feature>
<keyword evidence="4" id="KW-0444">Lipid biosynthesis</keyword>
<gene>
    <name evidence="20" type="ORF">MTR67_037951</name>
</gene>
<evidence type="ECO:0000256" key="2">
    <source>
        <dbReference type="ARBA" id="ARBA00005402"/>
    </source>
</evidence>
<evidence type="ECO:0000313" key="20">
    <source>
        <dbReference type="EMBL" id="WMV44566.1"/>
    </source>
</evidence>
<keyword evidence="11" id="KW-0443">Lipid metabolism</keyword>
<evidence type="ECO:0000256" key="1">
    <source>
        <dbReference type="ARBA" id="ARBA00004141"/>
    </source>
</evidence>
<feature type="transmembrane region" description="Helical" evidence="19">
    <location>
        <begin position="299"/>
        <end position="318"/>
    </location>
</feature>
<dbReference type="FunFam" id="1.20.120.1630:FF:000011">
    <property type="entry name" value="Delta(14)-sterol reductase"/>
    <property type="match status" value="1"/>
</dbReference>
<evidence type="ECO:0000313" key="21">
    <source>
        <dbReference type="Proteomes" id="UP001234989"/>
    </source>
</evidence>
<dbReference type="AlphaFoldDB" id="A0AAF0ZME7"/>
<keyword evidence="7" id="KW-0752">Steroid biosynthesis</keyword>
<comment type="similarity">
    <text evidence="2">Belongs to the ERG4/ERG24 family.</text>
</comment>
<evidence type="ECO:0000256" key="14">
    <source>
        <dbReference type="ARBA" id="ARBA00023221"/>
    </source>
</evidence>
<evidence type="ECO:0000256" key="13">
    <source>
        <dbReference type="ARBA" id="ARBA00023166"/>
    </source>
</evidence>
<organism evidence="20 21">
    <name type="scientific">Solanum verrucosum</name>
    <dbReference type="NCBI Taxonomy" id="315347"/>
    <lineage>
        <taxon>Eukaryota</taxon>
        <taxon>Viridiplantae</taxon>
        <taxon>Streptophyta</taxon>
        <taxon>Embryophyta</taxon>
        <taxon>Tracheophyta</taxon>
        <taxon>Spermatophyta</taxon>
        <taxon>Magnoliopsida</taxon>
        <taxon>eudicotyledons</taxon>
        <taxon>Gunneridae</taxon>
        <taxon>Pentapetalae</taxon>
        <taxon>asterids</taxon>
        <taxon>lamiids</taxon>
        <taxon>Solanales</taxon>
        <taxon>Solanaceae</taxon>
        <taxon>Solanoideae</taxon>
        <taxon>Solaneae</taxon>
        <taxon>Solanum</taxon>
    </lineage>
</organism>
<dbReference type="GO" id="GO:0050613">
    <property type="term" value="F:Delta14-sterol reductase activity"/>
    <property type="evidence" value="ECO:0007669"/>
    <property type="project" value="UniProtKB-EC"/>
</dbReference>
<evidence type="ECO:0000256" key="15">
    <source>
        <dbReference type="ARBA" id="ARBA00030165"/>
    </source>
</evidence>
<evidence type="ECO:0000256" key="12">
    <source>
        <dbReference type="ARBA" id="ARBA00023136"/>
    </source>
</evidence>
<evidence type="ECO:0000256" key="17">
    <source>
        <dbReference type="ARBA" id="ARBA00060577"/>
    </source>
</evidence>
<keyword evidence="8 19" id="KW-1133">Transmembrane helix</keyword>